<dbReference type="AlphaFoldDB" id="A0A1P8QQN6"/>
<organism evidence="2 4">
    <name type="scientific">Methylorubrum extorquens</name>
    <name type="common">Methylobacterium dichloromethanicum</name>
    <name type="synonym">Methylobacterium extorquens</name>
    <dbReference type="NCBI Taxonomy" id="408"/>
    <lineage>
        <taxon>Bacteria</taxon>
        <taxon>Pseudomonadati</taxon>
        <taxon>Pseudomonadota</taxon>
        <taxon>Alphaproteobacteria</taxon>
        <taxon>Hyphomicrobiales</taxon>
        <taxon>Methylobacteriaceae</taxon>
        <taxon>Methylorubrum</taxon>
    </lineage>
</organism>
<dbReference type="Proteomes" id="UP001223720">
    <property type="component" value="Chromosome"/>
</dbReference>
<dbReference type="GeneID" id="72991434"/>
<dbReference type="EMBL" id="CP073633">
    <property type="protein sequence ID" value="WHQ68798.1"/>
    <property type="molecule type" value="Genomic_DNA"/>
</dbReference>
<evidence type="ECO:0000313" key="4">
    <source>
        <dbReference type="Proteomes" id="UP000233769"/>
    </source>
</evidence>
<dbReference type="OMA" id="RMMHRRM"/>
<dbReference type="RefSeq" id="WP_003604120.1">
    <property type="nucleotide sequence ID" value="NZ_CP019322.1"/>
</dbReference>
<evidence type="ECO:0000313" key="2">
    <source>
        <dbReference type="EMBL" id="SOR28425.1"/>
    </source>
</evidence>
<gene>
    <name evidence="3" type="ORF">KEC54_20980</name>
    <name evidence="2" type="ORF">TK0001_1823</name>
</gene>
<name>A0A1P8QQN6_METEX</name>
<sequence length="71" mass="8124">MKKTTLALAILLGGFTAGTASAAPIAPAGIQADSSVTQARMSHHERRMMHRHMMRKRMMHRHHHRSMRHRM</sequence>
<dbReference type="EMBL" id="LT962688">
    <property type="protein sequence ID" value="SOR28425.1"/>
    <property type="molecule type" value="Genomic_DNA"/>
</dbReference>
<dbReference type="Proteomes" id="UP000233769">
    <property type="component" value="Chromosome tk0001"/>
</dbReference>
<evidence type="ECO:0000256" key="1">
    <source>
        <dbReference type="SAM" id="SignalP"/>
    </source>
</evidence>
<proteinExistence type="predicted"/>
<reference evidence="2" key="1">
    <citation type="submission" date="2017-10" db="EMBL/GenBank/DDBJ databases">
        <authorList>
            <person name="Banno H."/>
            <person name="Chua N.-H."/>
        </authorList>
    </citation>
    <scope>NUCLEOTIDE SEQUENCE [LARGE SCALE GENOMIC DNA]</scope>
    <source>
        <strain evidence="2">TK 0001</strain>
    </source>
</reference>
<evidence type="ECO:0000313" key="3">
    <source>
        <dbReference type="EMBL" id="WHQ68798.1"/>
    </source>
</evidence>
<feature type="signal peptide" evidence="1">
    <location>
        <begin position="1"/>
        <end position="22"/>
    </location>
</feature>
<accession>A0A1P8QQN6</accession>
<feature type="chain" id="PRO_5015068351" evidence="1">
    <location>
        <begin position="23"/>
        <end position="71"/>
    </location>
</feature>
<protein>
    <submittedName>
        <fullName evidence="2">Uncharacterized protein</fullName>
    </submittedName>
</protein>
<keyword evidence="1" id="KW-0732">Signal</keyword>
<reference evidence="3" key="3">
    <citation type="journal article" date="2022" name="Biotechnol. Bioprocess Eng.">
        <title>Pan-genome Analysis Reveals Comparative Genomic Features of Central Metabolic Pathways in Methylorubrum extorquens.</title>
        <authorList>
            <person name="Lee G.M."/>
            <person name="Scott-Nevros Z.K."/>
            <person name="Lee S.-M."/>
            <person name="Kim D."/>
        </authorList>
    </citation>
    <scope>NUCLEOTIDE SEQUENCE</scope>
    <source>
        <strain evidence="3">ATCC 55366</strain>
    </source>
</reference>
<reference evidence="4" key="2">
    <citation type="submission" date="2017-10" db="EMBL/GenBank/DDBJ databases">
        <authorList>
            <person name="Regsiter A."/>
            <person name="William W."/>
        </authorList>
    </citation>
    <scope>NUCLEOTIDE SEQUENCE [LARGE SCALE GENOMIC DNA]</scope>
</reference>